<protein>
    <submittedName>
        <fullName evidence="1">Uncharacterized protein</fullName>
    </submittedName>
</protein>
<keyword evidence="2" id="KW-1185">Reference proteome</keyword>
<dbReference type="OrthoDB" id="2560796at2759"/>
<accession>A0A1B9GV32</accession>
<organism evidence="1 2">
    <name type="scientific">Kwoniella heveanensis BCC8398</name>
    <dbReference type="NCBI Taxonomy" id="1296120"/>
    <lineage>
        <taxon>Eukaryota</taxon>
        <taxon>Fungi</taxon>
        <taxon>Dikarya</taxon>
        <taxon>Basidiomycota</taxon>
        <taxon>Agaricomycotina</taxon>
        <taxon>Tremellomycetes</taxon>
        <taxon>Tremellales</taxon>
        <taxon>Cryptococcaceae</taxon>
        <taxon>Kwoniella</taxon>
    </lineage>
</organism>
<evidence type="ECO:0000313" key="1">
    <source>
        <dbReference type="EMBL" id="OCF34755.1"/>
    </source>
</evidence>
<proteinExistence type="predicted"/>
<gene>
    <name evidence="1" type="ORF">I316_03297</name>
</gene>
<sequence>MGSDSNSKKATKKEAEEVMAKRKAYLAKADPTTVENMIGAEDRAKDHLKEGRWKPSWAAVEFDGDACLSNITFSKPNEGFYAPAGTILPLGAQMPEMTVLRYGGYIPEGTSFPGGVMVPMHARMVILLPEQSFPAAPPSVAESLCLVQ</sequence>
<dbReference type="EMBL" id="KV700123">
    <property type="protein sequence ID" value="OCF34755.1"/>
    <property type="molecule type" value="Genomic_DNA"/>
</dbReference>
<reference evidence="1 2" key="1">
    <citation type="submission" date="2013-07" db="EMBL/GenBank/DDBJ databases">
        <title>The Genome Sequence of Cryptococcus heveanensis BCC8398.</title>
        <authorList>
            <consortium name="The Broad Institute Genome Sequencing Platform"/>
            <person name="Cuomo C."/>
            <person name="Litvintseva A."/>
            <person name="Chen Y."/>
            <person name="Heitman J."/>
            <person name="Sun S."/>
            <person name="Springer D."/>
            <person name="Dromer F."/>
            <person name="Young S.K."/>
            <person name="Zeng Q."/>
            <person name="Gargeya S."/>
            <person name="Fitzgerald M."/>
            <person name="Abouelleil A."/>
            <person name="Alvarado L."/>
            <person name="Berlin A.M."/>
            <person name="Chapman S.B."/>
            <person name="Dewar J."/>
            <person name="Goldberg J."/>
            <person name="Griggs A."/>
            <person name="Gujja S."/>
            <person name="Hansen M."/>
            <person name="Howarth C."/>
            <person name="Imamovic A."/>
            <person name="Larimer J."/>
            <person name="McCowan C."/>
            <person name="Murphy C."/>
            <person name="Pearson M."/>
            <person name="Priest M."/>
            <person name="Roberts A."/>
            <person name="Saif S."/>
            <person name="Shea T."/>
            <person name="Sykes S."/>
            <person name="Wortman J."/>
            <person name="Nusbaum C."/>
            <person name="Birren B."/>
        </authorList>
    </citation>
    <scope>NUCLEOTIDE SEQUENCE [LARGE SCALE GENOMIC DNA]</scope>
    <source>
        <strain evidence="1 2">BCC8398</strain>
    </source>
</reference>
<evidence type="ECO:0000313" key="2">
    <source>
        <dbReference type="Proteomes" id="UP000092666"/>
    </source>
</evidence>
<name>A0A1B9GV32_9TREE</name>
<dbReference type="AlphaFoldDB" id="A0A1B9GV32"/>
<reference evidence="2" key="2">
    <citation type="submission" date="2013-12" db="EMBL/GenBank/DDBJ databases">
        <title>Evolution of pathogenesis and genome organization in the Tremellales.</title>
        <authorList>
            <person name="Cuomo C."/>
            <person name="Litvintseva A."/>
            <person name="Heitman J."/>
            <person name="Chen Y."/>
            <person name="Sun S."/>
            <person name="Springer D."/>
            <person name="Dromer F."/>
            <person name="Young S."/>
            <person name="Zeng Q."/>
            <person name="Chapman S."/>
            <person name="Gujja S."/>
            <person name="Saif S."/>
            <person name="Birren B."/>
        </authorList>
    </citation>
    <scope>NUCLEOTIDE SEQUENCE [LARGE SCALE GENOMIC DNA]</scope>
    <source>
        <strain evidence="2">BCC8398</strain>
    </source>
</reference>
<dbReference type="Proteomes" id="UP000092666">
    <property type="component" value="Unassembled WGS sequence"/>
</dbReference>